<keyword evidence="2" id="KW-1185">Reference proteome</keyword>
<feature type="region of interest" description="Disordered" evidence="1">
    <location>
        <begin position="269"/>
        <end position="381"/>
    </location>
</feature>
<sequence length="466" mass="52585">MTTSPEILDENNNSSIDLNHRAKPLLDFVQIREDDASSDAASEESELGKAYSVSTTSAPPDDPDRILDKADHDHSGDESDKVKLKKLEDELHTLRSQLKVLTLRPTAATSPGADSHTSNSSDEHSRPERERERSVVFKCIPQAHVANGLILTRVAEFFKIPQPDLKIQITDQLNKWCVVVLQTPSRLHASTILRKFPDFRKLYHCYHRTQALPCFSNDERQRYQTLWAEAIERNNREGYRRWEVDAPELKLVEAVGEPQKWRVKVHYFPDTDSPTASTSAIEVRRRQRNMQTSPKSENGKSVDDANNNNGTMANQNEMEVNENKRDGRAKGHREHGHREGQQQQRRQVRGNNNNNRMADKKNPRNQHQRNNRAHQGGRHGGNHNHHYDCECGNYNGYVNNPFVAAAAHGYPHFGQPSYYLPGAPYIPSFVPSHEHTAAASSGAPTTTTSTSANSIFVVTTDPLVSS</sequence>
<organism evidence="2 3">
    <name type="scientific">Panagrellus redivivus</name>
    <name type="common">Microworm</name>
    <dbReference type="NCBI Taxonomy" id="6233"/>
    <lineage>
        <taxon>Eukaryota</taxon>
        <taxon>Metazoa</taxon>
        <taxon>Ecdysozoa</taxon>
        <taxon>Nematoda</taxon>
        <taxon>Chromadorea</taxon>
        <taxon>Rhabditida</taxon>
        <taxon>Tylenchina</taxon>
        <taxon>Panagrolaimomorpha</taxon>
        <taxon>Panagrolaimoidea</taxon>
        <taxon>Panagrolaimidae</taxon>
        <taxon>Panagrellus</taxon>
    </lineage>
</organism>
<feature type="region of interest" description="Disordered" evidence="1">
    <location>
        <begin position="102"/>
        <end position="133"/>
    </location>
</feature>
<dbReference type="WBParaSite" id="Pan_g15254.t1">
    <property type="protein sequence ID" value="Pan_g15254.t1"/>
    <property type="gene ID" value="Pan_g15254"/>
</dbReference>
<feature type="compositionally biased region" description="Basic residues" evidence="1">
    <location>
        <begin position="363"/>
        <end position="381"/>
    </location>
</feature>
<name>A0A7E4V210_PANRE</name>
<protein>
    <submittedName>
        <fullName evidence="3">HTH La-type RNA-binding domain-containing protein</fullName>
    </submittedName>
</protein>
<dbReference type="AlphaFoldDB" id="A0A7E4V210"/>
<evidence type="ECO:0000313" key="2">
    <source>
        <dbReference type="Proteomes" id="UP000492821"/>
    </source>
</evidence>
<feature type="compositionally biased region" description="Low complexity" evidence="1">
    <location>
        <begin position="341"/>
        <end position="356"/>
    </location>
</feature>
<dbReference type="Proteomes" id="UP000492821">
    <property type="component" value="Unassembled WGS sequence"/>
</dbReference>
<feature type="compositionally biased region" description="Low complexity" evidence="1">
    <location>
        <begin position="306"/>
        <end position="316"/>
    </location>
</feature>
<feature type="compositionally biased region" description="Basic and acidic residues" evidence="1">
    <location>
        <begin position="121"/>
        <end position="133"/>
    </location>
</feature>
<feature type="compositionally biased region" description="Basic and acidic residues" evidence="1">
    <location>
        <begin position="62"/>
        <end position="83"/>
    </location>
</feature>
<accession>A0A7E4V210</accession>
<evidence type="ECO:0000313" key="3">
    <source>
        <dbReference type="WBParaSite" id="Pan_g15254.t1"/>
    </source>
</evidence>
<proteinExistence type="predicted"/>
<reference evidence="3" key="2">
    <citation type="submission" date="2020-10" db="UniProtKB">
        <authorList>
            <consortium name="WormBaseParasite"/>
        </authorList>
    </citation>
    <scope>IDENTIFICATION</scope>
</reference>
<reference evidence="2" key="1">
    <citation type="journal article" date="2013" name="Genetics">
        <title>The draft genome and transcriptome of Panagrellus redivivus are shaped by the harsh demands of a free-living lifestyle.</title>
        <authorList>
            <person name="Srinivasan J."/>
            <person name="Dillman A.R."/>
            <person name="Macchietto M.G."/>
            <person name="Heikkinen L."/>
            <person name="Lakso M."/>
            <person name="Fracchia K.M."/>
            <person name="Antoshechkin I."/>
            <person name="Mortazavi A."/>
            <person name="Wong G."/>
            <person name="Sternberg P.W."/>
        </authorList>
    </citation>
    <scope>NUCLEOTIDE SEQUENCE [LARGE SCALE GENOMIC DNA]</scope>
    <source>
        <strain evidence="2">MT8872</strain>
    </source>
</reference>
<feature type="region of interest" description="Disordered" evidence="1">
    <location>
        <begin position="34"/>
        <end position="83"/>
    </location>
</feature>
<evidence type="ECO:0000256" key="1">
    <source>
        <dbReference type="SAM" id="MobiDB-lite"/>
    </source>
</evidence>